<reference evidence="2" key="1">
    <citation type="submission" date="2023-03" db="EMBL/GenBank/DDBJ databases">
        <title>Massive genome expansion in bonnet fungi (Mycena s.s.) driven by repeated elements and novel gene families across ecological guilds.</title>
        <authorList>
            <consortium name="Lawrence Berkeley National Laboratory"/>
            <person name="Harder C.B."/>
            <person name="Miyauchi S."/>
            <person name="Viragh M."/>
            <person name="Kuo A."/>
            <person name="Thoen E."/>
            <person name="Andreopoulos B."/>
            <person name="Lu D."/>
            <person name="Skrede I."/>
            <person name="Drula E."/>
            <person name="Henrissat B."/>
            <person name="Morin E."/>
            <person name="Kohler A."/>
            <person name="Barry K."/>
            <person name="LaButti K."/>
            <person name="Morin E."/>
            <person name="Salamov A."/>
            <person name="Lipzen A."/>
            <person name="Mereny Z."/>
            <person name="Hegedus B."/>
            <person name="Baldrian P."/>
            <person name="Stursova M."/>
            <person name="Weitz H."/>
            <person name="Taylor A."/>
            <person name="Grigoriev I.V."/>
            <person name="Nagy L.G."/>
            <person name="Martin F."/>
            <person name="Kauserud H."/>
        </authorList>
    </citation>
    <scope>NUCLEOTIDE SEQUENCE</scope>
    <source>
        <strain evidence="2">CBHHK002</strain>
    </source>
</reference>
<keyword evidence="3" id="KW-1185">Reference proteome</keyword>
<organism evidence="2 3">
    <name type="scientific">Mycena albidolilacea</name>
    <dbReference type="NCBI Taxonomy" id="1033008"/>
    <lineage>
        <taxon>Eukaryota</taxon>
        <taxon>Fungi</taxon>
        <taxon>Dikarya</taxon>
        <taxon>Basidiomycota</taxon>
        <taxon>Agaricomycotina</taxon>
        <taxon>Agaricomycetes</taxon>
        <taxon>Agaricomycetidae</taxon>
        <taxon>Agaricales</taxon>
        <taxon>Marasmiineae</taxon>
        <taxon>Mycenaceae</taxon>
        <taxon>Mycena</taxon>
    </lineage>
</organism>
<evidence type="ECO:0000256" key="1">
    <source>
        <dbReference type="SAM" id="Phobius"/>
    </source>
</evidence>
<keyword evidence="1" id="KW-0472">Membrane</keyword>
<keyword evidence="1" id="KW-0812">Transmembrane</keyword>
<dbReference type="EMBL" id="JARIHO010000004">
    <property type="protein sequence ID" value="KAJ7362456.1"/>
    <property type="molecule type" value="Genomic_DNA"/>
</dbReference>
<dbReference type="Proteomes" id="UP001218218">
    <property type="component" value="Unassembled WGS sequence"/>
</dbReference>
<proteinExistence type="predicted"/>
<evidence type="ECO:0000313" key="3">
    <source>
        <dbReference type="Proteomes" id="UP001218218"/>
    </source>
</evidence>
<dbReference type="AlphaFoldDB" id="A0AAD7F0F0"/>
<keyword evidence="1" id="KW-1133">Transmembrane helix</keyword>
<evidence type="ECO:0000313" key="2">
    <source>
        <dbReference type="EMBL" id="KAJ7362456.1"/>
    </source>
</evidence>
<feature type="transmembrane region" description="Helical" evidence="1">
    <location>
        <begin position="15"/>
        <end position="36"/>
    </location>
</feature>
<protein>
    <submittedName>
        <fullName evidence="2">Uncharacterized protein</fullName>
    </submittedName>
</protein>
<name>A0AAD7F0F0_9AGAR</name>
<comment type="caution">
    <text evidence="2">The sequence shown here is derived from an EMBL/GenBank/DDBJ whole genome shotgun (WGS) entry which is preliminary data.</text>
</comment>
<sequence length="175" mass="19680">MSSGSQTMFNDSKALYCYVVIAALSIVVFIGFMLFWRSRIVEARMRLLRPAIPLSPRADPERKLPPRPRLYDAYLDWDWGARAGVGGEVWREVMPLCAHQYQHEPFVGPPTPKHCPDPDFGAHLRSSAAAPLTLAVLIAMPVPTPLTTQSREDREDDDRLPPYVEFGMAGHVQVH</sequence>
<accession>A0AAD7F0F0</accession>
<gene>
    <name evidence="2" type="ORF">DFH08DRAFT_1024629</name>
</gene>